<dbReference type="HOGENOM" id="CLU_2333318_0_0_1"/>
<dbReference type="RefSeq" id="XP_007672939.1">
    <property type="nucleotide sequence ID" value="XM_007674749.1"/>
</dbReference>
<proteinExistence type="predicted"/>
<protein>
    <submittedName>
        <fullName evidence="1">Uncharacterized protein</fullName>
    </submittedName>
</protein>
<organism evidence="1 2">
    <name type="scientific">Baudoinia panamericana (strain UAMH 10762)</name>
    <name type="common">Angels' share fungus</name>
    <name type="synonym">Baudoinia compniacensis (strain UAMH 10762)</name>
    <dbReference type="NCBI Taxonomy" id="717646"/>
    <lineage>
        <taxon>Eukaryota</taxon>
        <taxon>Fungi</taxon>
        <taxon>Dikarya</taxon>
        <taxon>Ascomycota</taxon>
        <taxon>Pezizomycotina</taxon>
        <taxon>Dothideomycetes</taxon>
        <taxon>Dothideomycetidae</taxon>
        <taxon>Mycosphaerellales</taxon>
        <taxon>Teratosphaeriaceae</taxon>
        <taxon>Baudoinia</taxon>
    </lineage>
</organism>
<reference evidence="1 2" key="1">
    <citation type="journal article" date="2012" name="PLoS Pathog.">
        <title>Diverse lifestyles and strategies of plant pathogenesis encoded in the genomes of eighteen Dothideomycetes fungi.</title>
        <authorList>
            <person name="Ohm R.A."/>
            <person name="Feau N."/>
            <person name="Henrissat B."/>
            <person name="Schoch C.L."/>
            <person name="Horwitz B.A."/>
            <person name="Barry K.W."/>
            <person name="Condon B.J."/>
            <person name="Copeland A.C."/>
            <person name="Dhillon B."/>
            <person name="Glaser F."/>
            <person name="Hesse C.N."/>
            <person name="Kosti I."/>
            <person name="LaButti K."/>
            <person name="Lindquist E.A."/>
            <person name="Lucas S."/>
            <person name="Salamov A.A."/>
            <person name="Bradshaw R.E."/>
            <person name="Ciuffetti L."/>
            <person name="Hamelin R.C."/>
            <person name="Kema G.H.J."/>
            <person name="Lawrence C."/>
            <person name="Scott J.A."/>
            <person name="Spatafora J.W."/>
            <person name="Turgeon B.G."/>
            <person name="de Wit P.J.G.M."/>
            <person name="Zhong S."/>
            <person name="Goodwin S.B."/>
            <person name="Grigoriev I.V."/>
        </authorList>
    </citation>
    <scope>NUCLEOTIDE SEQUENCE [LARGE SCALE GENOMIC DNA]</scope>
    <source>
        <strain evidence="1 2">UAMH 10762</strain>
    </source>
</reference>
<evidence type="ECO:0000313" key="2">
    <source>
        <dbReference type="Proteomes" id="UP000011761"/>
    </source>
</evidence>
<dbReference type="EMBL" id="KB445551">
    <property type="protein sequence ID" value="EMC99703.1"/>
    <property type="molecule type" value="Genomic_DNA"/>
</dbReference>
<dbReference type="AlphaFoldDB" id="M2N6J6"/>
<gene>
    <name evidence="1" type="ORF">BAUCODRAFT_30079</name>
</gene>
<dbReference type="GeneID" id="19111108"/>
<dbReference type="Proteomes" id="UP000011761">
    <property type="component" value="Unassembled WGS sequence"/>
</dbReference>
<sequence>MQEQGFDLVHPSLTSRLSCRSRTFIENTAVKHNSSHREETGCVNARHHFDAATAIATRRQQAGLTFICATLRSVVATVTHTPLYGSLTVSYAMRATAP</sequence>
<accession>M2N6J6</accession>
<keyword evidence="2" id="KW-1185">Reference proteome</keyword>
<dbReference type="KEGG" id="bcom:BAUCODRAFT_30079"/>
<evidence type="ECO:0000313" key="1">
    <source>
        <dbReference type="EMBL" id="EMC99703.1"/>
    </source>
</evidence>
<name>M2N6J6_BAUPA</name>